<gene>
    <name evidence="3" type="ORF">EV668_1424</name>
</gene>
<feature type="compositionally biased region" description="Low complexity" evidence="1">
    <location>
        <begin position="289"/>
        <end position="300"/>
    </location>
</feature>
<feature type="region of interest" description="Disordered" evidence="1">
    <location>
        <begin position="289"/>
        <end position="329"/>
    </location>
</feature>
<feature type="chain" id="PRO_5020772407" evidence="2">
    <location>
        <begin position="28"/>
        <end position="329"/>
    </location>
</feature>
<sequence length="329" mass="35096">MPGIMRRLRLFLLLTAASAAFAPAAQAQNFFERLFGIAPSRPVAPQPAPVAPGPDGFGAGEPPRARPAPIQARPVSLRVPSEEALLGKELKQNGSSGSLRIERVGGRSDLRARITLVGRRSAQSVETCSVALGGSDGVPLVSQGRGEGLQRFSIDEAGCSLTLDILDESVLVKGAGESCLFQAAQCQADASGLWGPEPNQLLGRAREYESIRASADKAARENYKVLVQRARPEGVRPIVAEQAAFSSERETTCRGYAREPQHSFCNARFSEGRAITLAQRLGVAVAAAAQPGGPTQGPTRVRVREQVQPRDPYGIPPTNELVERNPFDD</sequence>
<evidence type="ECO:0000313" key="3">
    <source>
        <dbReference type="EMBL" id="TDR94148.1"/>
    </source>
</evidence>
<name>A0A4R7C6X5_9HYPH</name>
<evidence type="ECO:0000256" key="1">
    <source>
        <dbReference type="SAM" id="MobiDB-lite"/>
    </source>
</evidence>
<comment type="caution">
    <text evidence="3">The sequence shown here is derived from an EMBL/GenBank/DDBJ whole genome shotgun (WGS) entry which is preliminary data.</text>
</comment>
<dbReference type="EMBL" id="SNZR01000011">
    <property type="protein sequence ID" value="TDR94148.1"/>
    <property type="molecule type" value="Genomic_DNA"/>
</dbReference>
<organism evidence="3 4">
    <name type="scientific">Enterovirga rhinocerotis</name>
    <dbReference type="NCBI Taxonomy" id="1339210"/>
    <lineage>
        <taxon>Bacteria</taxon>
        <taxon>Pseudomonadati</taxon>
        <taxon>Pseudomonadota</taxon>
        <taxon>Alphaproteobacteria</taxon>
        <taxon>Hyphomicrobiales</taxon>
        <taxon>Methylobacteriaceae</taxon>
        <taxon>Enterovirga</taxon>
    </lineage>
</organism>
<evidence type="ECO:0000256" key="2">
    <source>
        <dbReference type="SAM" id="SignalP"/>
    </source>
</evidence>
<dbReference type="Proteomes" id="UP000295122">
    <property type="component" value="Unassembled WGS sequence"/>
</dbReference>
<dbReference type="AlphaFoldDB" id="A0A4R7C6X5"/>
<reference evidence="3 4" key="1">
    <citation type="submission" date="2019-03" db="EMBL/GenBank/DDBJ databases">
        <title>Genomic Encyclopedia of Type Strains, Phase IV (KMG-IV): sequencing the most valuable type-strain genomes for metagenomic binning, comparative biology and taxonomic classification.</title>
        <authorList>
            <person name="Goeker M."/>
        </authorList>
    </citation>
    <scope>NUCLEOTIDE SEQUENCE [LARGE SCALE GENOMIC DNA]</scope>
    <source>
        <strain evidence="3 4">DSM 25903</strain>
    </source>
</reference>
<evidence type="ECO:0000313" key="4">
    <source>
        <dbReference type="Proteomes" id="UP000295122"/>
    </source>
</evidence>
<keyword evidence="2" id="KW-0732">Signal</keyword>
<feature type="region of interest" description="Disordered" evidence="1">
    <location>
        <begin position="45"/>
        <end position="69"/>
    </location>
</feature>
<accession>A0A4R7C6X5</accession>
<proteinExistence type="predicted"/>
<feature type="signal peptide" evidence="2">
    <location>
        <begin position="1"/>
        <end position="27"/>
    </location>
</feature>
<protein>
    <submittedName>
        <fullName evidence="3">Uncharacterized protein</fullName>
    </submittedName>
</protein>
<keyword evidence="4" id="KW-1185">Reference proteome</keyword>